<dbReference type="Gene3D" id="3.10.520.10">
    <property type="entry name" value="ApbE-like domains"/>
    <property type="match status" value="1"/>
</dbReference>
<evidence type="ECO:0000313" key="2">
    <source>
        <dbReference type="Proteomes" id="UP001365781"/>
    </source>
</evidence>
<accession>A0ABU8GWJ9</accession>
<keyword evidence="2" id="KW-1185">Reference proteome</keyword>
<name>A0ABU8GWJ9_9ACTN</name>
<dbReference type="RefSeq" id="WP_336559248.1">
    <property type="nucleotide sequence ID" value="NZ_JBBAYM010000568.1"/>
</dbReference>
<dbReference type="InterPro" id="IPR024932">
    <property type="entry name" value="ApbE"/>
</dbReference>
<comment type="caution">
    <text evidence="1">The sequence shown here is derived from an EMBL/GenBank/DDBJ whole genome shotgun (WGS) entry which is preliminary data.</text>
</comment>
<organism evidence="1 2">
    <name type="scientific">Streptomyces brasiliscabiei</name>
    <dbReference type="NCBI Taxonomy" id="2736302"/>
    <lineage>
        <taxon>Bacteria</taxon>
        <taxon>Bacillati</taxon>
        <taxon>Actinomycetota</taxon>
        <taxon>Actinomycetes</taxon>
        <taxon>Kitasatosporales</taxon>
        <taxon>Streptomycetaceae</taxon>
        <taxon>Streptomyces</taxon>
    </lineage>
</organism>
<reference evidence="1 2" key="1">
    <citation type="submission" date="2024-03" db="EMBL/GenBank/DDBJ databases">
        <title>First Report of Pectobacterium brasiliscabiei causing potato scab in china.</title>
        <authorList>
            <person name="Handique U."/>
        </authorList>
    </citation>
    <scope>NUCLEOTIDE SEQUENCE [LARGE SCALE GENOMIC DNA]</scope>
    <source>
        <strain evidence="1 2">ZRIMU1503</strain>
    </source>
</reference>
<keyword evidence="1" id="KW-0808">Transferase</keyword>
<dbReference type="EMBL" id="JBBAYM010000568">
    <property type="protein sequence ID" value="MEI5617389.1"/>
    <property type="molecule type" value="Genomic_DNA"/>
</dbReference>
<dbReference type="GO" id="GO:0016740">
    <property type="term" value="F:transferase activity"/>
    <property type="evidence" value="ECO:0007669"/>
    <property type="project" value="UniProtKB-KW"/>
</dbReference>
<dbReference type="SUPFAM" id="SSF143631">
    <property type="entry name" value="ApbE-like"/>
    <property type="match status" value="1"/>
</dbReference>
<feature type="non-terminal residue" evidence="1">
    <location>
        <position position="1"/>
    </location>
</feature>
<dbReference type="Proteomes" id="UP001365781">
    <property type="component" value="Unassembled WGS sequence"/>
</dbReference>
<dbReference type="Pfam" id="PF02424">
    <property type="entry name" value="ApbE"/>
    <property type="match status" value="1"/>
</dbReference>
<protein>
    <submittedName>
        <fullName evidence="1">FAD:protein FMN transferase</fullName>
    </submittedName>
</protein>
<feature type="non-terminal residue" evidence="1">
    <location>
        <position position="85"/>
    </location>
</feature>
<evidence type="ECO:0000313" key="1">
    <source>
        <dbReference type="EMBL" id="MEI5617389.1"/>
    </source>
</evidence>
<dbReference type="InterPro" id="IPR003374">
    <property type="entry name" value="ApbE-like_sf"/>
</dbReference>
<sequence length="85" mass="9413">SSKQASLAEKVVLQEIKRLSAILSGYDSQSEFSKWMRTQNTPIKVSPELLEVISLFDVWQTKTNGALSAAAEVTVTLWKEAAKTQ</sequence>
<proteinExistence type="predicted"/>
<gene>
    <name evidence="1" type="ORF">WB403_50735</name>
</gene>
<dbReference type="Gene3D" id="1.10.3980.10">
    <property type="entry name" value="ApbE-like superfamily"/>
    <property type="match status" value="1"/>
</dbReference>